<evidence type="ECO:0000313" key="1">
    <source>
        <dbReference type="EMBL" id="BAQ45802.1"/>
    </source>
</evidence>
<reference evidence="2" key="2">
    <citation type="submission" date="2015-01" db="EMBL/GenBank/DDBJ databases">
        <title>Complete genome sequence of Methylobacterium aquaticum strain 22A.</title>
        <authorList>
            <person name="Tani A."/>
            <person name="Ogura Y."/>
            <person name="Hayashi T."/>
        </authorList>
    </citation>
    <scope>NUCLEOTIDE SEQUENCE [LARGE SCALE GENOMIC DNA]</scope>
    <source>
        <strain evidence="2">MA-22A</strain>
    </source>
</reference>
<dbReference type="AlphaFoldDB" id="A0A0C6FFP3"/>
<name>A0A0C6FFP3_9HYPH</name>
<dbReference type="RefSeq" id="WP_145984626.1">
    <property type="nucleotide sequence ID" value="NZ_AP014704.1"/>
</dbReference>
<dbReference type="CDD" id="cd06223">
    <property type="entry name" value="PRTases_typeI"/>
    <property type="match status" value="1"/>
</dbReference>
<accession>A0A0C6FFP3</accession>
<reference evidence="1 2" key="1">
    <citation type="journal article" date="2015" name="Genome Announc.">
        <title>Complete Genome Sequence of Methylobacterium aquaticum Strain 22A, Isolated from Racomitrium japonicum Moss.</title>
        <authorList>
            <person name="Tani A."/>
            <person name="Ogura Y."/>
            <person name="Hayashi T."/>
            <person name="Kimbara K."/>
        </authorList>
    </citation>
    <scope>NUCLEOTIDE SEQUENCE [LARGE SCALE GENOMIC DNA]</scope>
    <source>
        <strain evidence="1 2">MA-22A</strain>
    </source>
</reference>
<dbReference type="InterPro" id="IPR000836">
    <property type="entry name" value="PRTase_dom"/>
</dbReference>
<dbReference type="Proteomes" id="UP000061432">
    <property type="component" value="Chromosome"/>
</dbReference>
<dbReference type="EMBL" id="AP014704">
    <property type="protein sequence ID" value="BAQ45802.1"/>
    <property type="molecule type" value="Genomic_DNA"/>
</dbReference>
<dbReference type="InterPro" id="IPR029057">
    <property type="entry name" value="PRTase-like"/>
</dbReference>
<gene>
    <name evidence="1" type="ORF">Maq22A_c12815</name>
</gene>
<keyword evidence="1" id="KW-0328">Glycosyltransferase</keyword>
<evidence type="ECO:0000313" key="2">
    <source>
        <dbReference type="Proteomes" id="UP000061432"/>
    </source>
</evidence>
<dbReference type="GO" id="GO:0016757">
    <property type="term" value="F:glycosyltransferase activity"/>
    <property type="evidence" value="ECO:0007669"/>
    <property type="project" value="UniProtKB-KW"/>
</dbReference>
<organism evidence="1 2">
    <name type="scientific">Methylobacterium aquaticum</name>
    <dbReference type="NCBI Taxonomy" id="270351"/>
    <lineage>
        <taxon>Bacteria</taxon>
        <taxon>Pseudomonadati</taxon>
        <taxon>Pseudomonadota</taxon>
        <taxon>Alphaproteobacteria</taxon>
        <taxon>Hyphomicrobiales</taxon>
        <taxon>Methylobacteriaceae</taxon>
        <taxon>Methylobacterium</taxon>
    </lineage>
</organism>
<proteinExistence type="predicted"/>
<sequence length="496" mass="55506">MKENDLKRKMVEKLIKSFSVRNSEVESSRANLEKLSIDELQNWMARLEISDTDMKDIAPHDKGGEEIAERRRLAQEKIAIGLTQLAAVSRKIAKVARQPEKAEQSFAESAPSSDVDLEKQEQLVVTLAPHPQDNTVIDKFSSKSQSQNDPFLQSVSGEDAEKYADNLWLYPLIVNKSAESTLKTLDPSVASRTITLKQSRTYSEVKILPVDNAMLGVDQLQSLVLSNLVRLLDGNNIGLQYQDRLAELKSQLTHDPAFTKYFQIQIASMVRDIFQMVTENYAIREQFSRISPFMDELQRQARAPSPAVEMTFIPDKSPEISDILLIDGMAKMIARTREYDPDCVVVIGNGGQILGKLVQNNFKNSAKFIFVEPGTNVGLQRGIPRNCSRILVLDDIARTGETMRDEISRCRHLHTRAAVRGMALVGTTRSCETLGDEVFFPNLSAAPEPQVPWDRRGQYGATAQNYILGRGGETQFSFSKTLLGRAVLRMMPVSIA</sequence>
<dbReference type="Gene3D" id="3.40.50.2020">
    <property type="match status" value="1"/>
</dbReference>
<protein>
    <submittedName>
        <fullName evidence="1">Predicted phosphoribosyltransferases</fullName>
    </submittedName>
</protein>
<dbReference type="SUPFAM" id="SSF53271">
    <property type="entry name" value="PRTase-like"/>
    <property type="match status" value="1"/>
</dbReference>
<dbReference type="KEGG" id="maqu:Maq22A_c12815"/>
<keyword evidence="1" id="KW-0808">Transferase</keyword>
<dbReference type="PATRIC" id="fig|270351.10.peg.2479"/>